<keyword evidence="2" id="KW-1185">Reference proteome</keyword>
<dbReference type="Proteomes" id="UP000017836">
    <property type="component" value="Unassembled WGS sequence"/>
</dbReference>
<organism evidence="1 2">
    <name type="scientific">Amborella trichopoda</name>
    <dbReference type="NCBI Taxonomy" id="13333"/>
    <lineage>
        <taxon>Eukaryota</taxon>
        <taxon>Viridiplantae</taxon>
        <taxon>Streptophyta</taxon>
        <taxon>Embryophyta</taxon>
        <taxon>Tracheophyta</taxon>
        <taxon>Spermatophyta</taxon>
        <taxon>Magnoliopsida</taxon>
        <taxon>Amborellales</taxon>
        <taxon>Amborellaceae</taxon>
        <taxon>Amborella</taxon>
    </lineage>
</organism>
<proteinExistence type="predicted"/>
<reference evidence="2" key="1">
    <citation type="journal article" date="2013" name="Science">
        <title>The Amborella genome and the evolution of flowering plants.</title>
        <authorList>
            <consortium name="Amborella Genome Project"/>
        </authorList>
    </citation>
    <scope>NUCLEOTIDE SEQUENCE [LARGE SCALE GENOMIC DNA]</scope>
</reference>
<gene>
    <name evidence="1" type="ORF">AMTR_s00002p00271510</name>
</gene>
<evidence type="ECO:0000313" key="1">
    <source>
        <dbReference type="EMBL" id="ERN01552.1"/>
    </source>
</evidence>
<accession>W1NV86</accession>
<protein>
    <submittedName>
        <fullName evidence="1">Uncharacterized protein</fullName>
    </submittedName>
</protein>
<name>W1NV86_AMBTC</name>
<dbReference type="Gramene" id="ERN01552">
    <property type="protein sequence ID" value="ERN01552"/>
    <property type="gene ID" value="AMTR_s00002p00271510"/>
</dbReference>
<dbReference type="EMBL" id="KI394767">
    <property type="protein sequence ID" value="ERN01552.1"/>
    <property type="molecule type" value="Genomic_DNA"/>
</dbReference>
<evidence type="ECO:0000313" key="2">
    <source>
        <dbReference type="Proteomes" id="UP000017836"/>
    </source>
</evidence>
<sequence length="101" mass="10659">MSYTYGVLHSRWGRPWPFAQPCPALKTKGVALGGGLWPFARPCLALKTEGVTQAYGTAWPGHDRASAASALSSLGQAWAGPIGTERAWACPKPDALSPLIP</sequence>
<dbReference type="HOGENOM" id="CLU_2295434_0_0_1"/>
<dbReference type="AlphaFoldDB" id="W1NV86"/>